<name>A0A286G3E5_9BACT</name>
<accession>A0A286G3E5</accession>
<keyword evidence="3" id="KW-1185">Reference proteome</keyword>
<dbReference type="InterPro" id="IPR013783">
    <property type="entry name" value="Ig-like_fold"/>
</dbReference>
<organism evidence="2 3">
    <name type="scientific">Spirosoma fluviale</name>
    <dbReference type="NCBI Taxonomy" id="1597977"/>
    <lineage>
        <taxon>Bacteria</taxon>
        <taxon>Pseudomonadati</taxon>
        <taxon>Bacteroidota</taxon>
        <taxon>Cytophagia</taxon>
        <taxon>Cytophagales</taxon>
        <taxon>Cytophagaceae</taxon>
        <taxon>Spirosoma</taxon>
    </lineage>
</organism>
<reference evidence="3" key="1">
    <citation type="submission" date="2017-09" db="EMBL/GenBank/DDBJ databases">
        <authorList>
            <person name="Varghese N."/>
            <person name="Submissions S."/>
        </authorList>
    </citation>
    <scope>NUCLEOTIDE SEQUENCE [LARGE SCALE GENOMIC DNA]</scope>
    <source>
        <strain evidence="3">DSM 29961</strain>
    </source>
</reference>
<dbReference type="InterPro" id="IPR000601">
    <property type="entry name" value="PKD_dom"/>
</dbReference>
<feature type="domain" description="PKD" evidence="1">
    <location>
        <begin position="81"/>
        <end position="112"/>
    </location>
</feature>
<dbReference type="Gene3D" id="2.60.40.10">
    <property type="entry name" value="Immunoglobulins"/>
    <property type="match status" value="1"/>
</dbReference>
<dbReference type="SUPFAM" id="SSF49299">
    <property type="entry name" value="PKD domain"/>
    <property type="match status" value="1"/>
</dbReference>
<proteinExistence type="predicted"/>
<dbReference type="Proteomes" id="UP000219452">
    <property type="component" value="Unassembled WGS sequence"/>
</dbReference>
<protein>
    <recommendedName>
        <fullName evidence="1">PKD domain-containing protein</fullName>
    </recommendedName>
</protein>
<dbReference type="PROSITE" id="PS50093">
    <property type="entry name" value="PKD"/>
    <property type="match status" value="1"/>
</dbReference>
<evidence type="ECO:0000313" key="3">
    <source>
        <dbReference type="Proteomes" id="UP000219452"/>
    </source>
</evidence>
<dbReference type="InterPro" id="IPR035986">
    <property type="entry name" value="PKD_dom_sf"/>
</dbReference>
<gene>
    <name evidence="2" type="ORF">SAMN06269250_3294</name>
</gene>
<sequence length="316" mass="36025">MPPRLPAQLPLPNPLPVTNNLMNSKMTLSVRALFFTLIVLSGLYQYTAEPTIRAKVDPIQQVEGQPIHYADSTDEEGRRHWEFGNGQESRVSKGDFYYYKAGTYLIRLTIDNKLTKTFSVVITPKKIVQAQDSLVKIKGPSSGYEREKMVFTAEGGGARQFSWRFGASGQIDSRDQTAIYSYPMVESYTPFQTYRIELMTDVTKYPVVKEVRVFKGFNKFAPTIDSLDITGNDVKRRLQLIADGQSFNVHYNYLLKRYLCEKNNTIVRINEAKINDFYSYCMGLQFDRGVRIDGVTVTADSLTSCLVRLNVTQHNQ</sequence>
<dbReference type="EMBL" id="OCNH01000002">
    <property type="protein sequence ID" value="SOD90087.1"/>
    <property type="molecule type" value="Genomic_DNA"/>
</dbReference>
<evidence type="ECO:0000259" key="1">
    <source>
        <dbReference type="PROSITE" id="PS50093"/>
    </source>
</evidence>
<dbReference type="AlphaFoldDB" id="A0A286G3E5"/>
<evidence type="ECO:0000313" key="2">
    <source>
        <dbReference type="EMBL" id="SOD90087.1"/>
    </source>
</evidence>